<comment type="caution">
    <text evidence="2">The sequence shown here is derived from an EMBL/GenBank/DDBJ whole genome shotgun (WGS) entry which is preliminary data.</text>
</comment>
<feature type="region of interest" description="Disordered" evidence="1">
    <location>
        <begin position="34"/>
        <end position="94"/>
    </location>
</feature>
<feature type="compositionally biased region" description="Polar residues" evidence="1">
    <location>
        <begin position="81"/>
        <end position="94"/>
    </location>
</feature>
<evidence type="ECO:0000256" key="1">
    <source>
        <dbReference type="SAM" id="MobiDB-lite"/>
    </source>
</evidence>
<proteinExistence type="predicted"/>
<accession>A0AAD4EYT7</accession>
<dbReference type="AlphaFoldDB" id="A0AAD4EYT7"/>
<dbReference type="Proteomes" id="UP001197093">
    <property type="component" value="Unassembled WGS sequence"/>
</dbReference>
<reference evidence="2" key="1">
    <citation type="submission" date="2023-02" db="EMBL/GenBank/DDBJ databases">
        <authorList>
            <person name="Palmer J.M."/>
        </authorList>
    </citation>
    <scope>NUCLEOTIDE SEQUENCE</scope>
    <source>
        <strain evidence="2">FW57</strain>
    </source>
</reference>
<dbReference type="Pfam" id="PF12824">
    <property type="entry name" value="MRP-L20"/>
    <property type="match status" value="1"/>
</dbReference>
<dbReference type="PANTHER" id="PTHR28266:SF1">
    <property type="entry name" value="LARGE RIBOSOMAL SUBUNIT PROTEIN ML58"/>
    <property type="match status" value="1"/>
</dbReference>
<evidence type="ECO:0000313" key="2">
    <source>
        <dbReference type="EMBL" id="KAG7289640.1"/>
    </source>
</evidence>
<dbReference type="InterPro" id="IPR024388">
    <property type="entry name" value="Ribosomal_mL58"/>
</dbReference>
<dbReference type="GO" id="GO:0005762">
    <property type="term" value="C:mitochondrial large ribosomal subunit"/>
    <property type="evidence" value="ECO:0007669"/>
    <property type="project" value="TreeGrafter"/>
</dbReference>
<gene>
    <name evidence="2" type="ORF">NEMBOFW57_006015</name>
</gene>
<organism evidence="2 3">
    <name type="scientific">Staphylotrichum longicolle</name>
    <dbReference type="NCBI Taxonomy" id="669026"/>
    <lineage>
        <taxon>Eukaryota</taxon>
        <taxon>Fungi</taxon>
        <taxon>Dikarya</taxon>
        <taxon>Ascomycota</taxon>
        <taxon>Pezizomycotina</taxon>
        <taxon>Sordariomycetes</taxon>
        <taxon>Sordariomycetidae</taxon>
        <taxon>Sordariales</taxon>
        <taxon>Chaetomiaceae</taxon>
        <taxon>Staphylotrichum</taxon>
    </lineage>
</organism>
<keyword evidence="3" id="KW-1185">Reference proteome</keyword>
<name>A0AAD4EYT7_9PEZI</name>
<evidence type="ECO:0000313" key="3">
    <source>
        <dbReference type="Proteomes" id="UP001197093"/>
    </source>
</evidence>
<dbReference type="GO" id="GO:0003735">
    <property type="term" value="F:structural constituent of ribosome"/>
    <property type="evidence" value="ECO:0007669"/>
    <property type="project" value="TreeGrafter"/>
</dbReference>
<dbReference type="EMBL" id="JAHCVI010000002">
    <property type="protein sequence ID" value="KAG7289640.1"/>
    <property type="molecule type" value="Genomic_DNA"/>
</dbReference>
<sequence>MEAIVTRPAVSCCRRAVAAPGTAAPSRLLLLTTSTALPSGTRQKSTSARTRRALNIPPHPSFLDLPTTGAGKPAADGTTPARPTTDQIIFNPPSSAPSVLHTPFKFLPKSDPRRRANLASSLLAASTTLQYPSNPPTEASAAAAAAVDALPVVNPAMPTPRHHLSMADIEEMRALRAADPATHSVQALSKRFQCSKLFVLMCCQAPQEHRDKIAAEADKVKARWGPRRRQAREERGRRFEMLYRGEL</sequence>
<dbReference type="PANTHER" id="PTHR28266">
    <property type="entry name" value="54S RIBOSOMAL PROTEIN L20, MITOCHONDRIAL"/>
    <property type="match status" value="1"/>
</dbReference>
<protein>
    <submittedName>
        <fullName evidence="2">Uncharacterized protein</fullName>
    </submittedName>
</protein>